<name>A0A6A2ZUT0_HIBSY</name>
<feature type="domain" description="NAC" evidence="5">
    <location>
        <begin position="14"/>
        <end position="152"/>
    </location>
</feature>
<dbReference type="InterPro" id="IPR036093">
    <property type="entry name" value="NAC_dom_sf"/>
</dbReference>
<dbReference type="Pfam" id="PF02365">
    <property type="entry name" value="NAM"/>
    <property type="match status" value="1"/>
</dbReference>
<sequence>METQNFVLNGGIKMPIGFRFHPTDEELVVHYLIERLSVFPYLLPSFLSSSVLQTDPRNLPGDLNEKRYFFSRRYGDESNKKRKRVAGCGYWKPIGKEKSILAYGTNQVVGMRKALTFCQRKRSNKTNTRSPRRLRGNSDGIGWRLVSFPSVS</sequence>
<reference evidence="6" key="1">
    <citation type="submission" date="2019-09" db="EMBL/GenBank/DDBJ databases">
        <title>Draft genome information of white flower Hibiscus syriacus.</title>
        <authorList>
            <person name="Kim Y.-M."/>
        </authorList>
    </citation>
    <scope>NUCLEOTIDE SEQUENCE [LARGE SCALE GENOMIC DNA]</scope>
    <source>
        <strain evidence="6">YM2019G1</strain>
    </source>
</reference>
<evidence type="ECO:0000256" key="4">
    <source>
        <dbReference type="ARBA" id="ARBA00023242"/>
    </source>
</evidence>
<comment type="caution">
    <text evidence="6">The sequence shown here is derived from an EMBL/GenBank/DDBJ whole genome shotgun (WGS) entry which is preliminary data.</text>
</comment>
<dbReference type="GO" id="GO:0006355">
    <property type="term" value="P:regulation of DNA-templated transcription"/>
    <property type="evidence" value="ECO:0007669"/>
    <property type="project" value="InterPro"/>
</dbReference>
<dbReference type="PANTHER" id="PTHR31719:SF130">
    <property type="entry name" value="NAC DOMAIN-CONTAINING PROTEIN 18"/>
    <property type="match status" value="1"/>
</dbReference>
<keyword evidence="3" id="KW-0804">Transcription</keyword>
<accession>A0A6A2ZUT0</accession>
<dbReference type="GO" id="GO:0003677">
    <property type="term" value="F:DNA binding"/>
    <property type="evidence" value="ECO:0007669"/>
    <property type="project" value="UniProtKB-KW"/>
</dbReference>
<proteinExistence type="predicted"/>
<dbReference type="EMBL" id="VEPZ02001077">
    <property type="protein sequence ID" value="KAE8695704.1"/>
    <property type="molecule type" value="Genomic_DNA"/>
</dbReference>
<keyword evidence="7" id="KW-1185">Reference proteome</keyword>
<dbReference type="SUPFAM" id="SSF101941">
    <property type="entry name" value="NAC domain"/>
    <property type="match status" value="1"/>
</dbReference>
<keyword evidence="2" id="KW-0238">DNA-binding</keyword>
<organism evidence="6 7">
    <name type="scientific">Hibiscus syriacus</name>
    <name type="common">Rose of Sharon</name>
    <dbReference type="NCBI Taxonomy" id="106335"/>
    <lineage>
        <taxon>Eukaryota</taxon>
        <taxon>Viridiplantae</taxon>
        <taxon>Streptophyta</taxon>
        <taxon>Embryophyta</taxon>
        <taxon>Tracheophyta</taxon>
        <taxon>Spermatophyta</taxon>
        <taxon>Magnoliopsida</taxon>
        <taxon>eudicotyledons</taxon>
        <taxon>Gunneridae</taxon>
        <taxon>Pentapetalae</taxon>
        <taxon>rosids</taxon>
        <taxon>malvids</taxon>
        <taxon>Malvales</taxon>
        <taxon>Malvaceae</taxon>
        <taxon>Malvoideae</taxon>
        <taxon>Hibiscus</taxon>
    </lineage>
</organism>
<evidence type="ECO:0000313" key="7">
    <source>
        <dbReference type="Proteomes" id="UP000436088"/>
    </source>
</evidence>
<protein>
    <recommendedName>
        <fullName evidence="5">NAC domain-containing protein</fullName>
    </recommendedName>
</protein>
<evidence type="ECO:0000313" key="6">
    <source>
        <dbReference type="EMBL" id="KAE8695704.1"/>
    </source>
</evidence>
<dbReference type="PROSITE" id="PS51005">
    <property type="entry name" value="NAC"/>
    <property type="match status" value="1"/>
</dbReference>
<evidence type="ECO:0000256" key="1">
    <source>
        <dbReference type="ARBA" id="ARBA00023015"/>
    </source>
</evidence>
<dbReference type="AlphaFoldDB" id="A0A6A2ZUT0"/>
<gene>
    <name evidence="6" type="ORF">F3Y22_tig00110694pilonHSYRG00351</name>
</gene>
<dbReference type="InterPro" id="IPR003441">
    <property type="entry name" value="NAC-dom"/>
</dbReference>
<dbReference type="Gene3D" id="2.170.150.80">
    <property type="entry name" value="NAC domain"/>
    <property type="match status" value="1"/>
</dbReference>
<evidence type="ECO:0000256" key="3">
    <source>
        <dbReference type="ARBA" id="ARBA00023163"/>
    </source>
</evidence>
<evidence type="ECO:0000256" key="2">
    <source>
        <dbReference type="ARBA" id="ARBA00023125"/>
    </source>
</evidence>
<keyword evidence="4" id="KW-0539">Nucleus</keyword>
<dbReference type="Proteomes" id="UP000436088">
    <property type="component" value="Unassembled WGS sequence"/>
</dbReference>
<dbReference type="PANTHER" id="PTHR31719">
    <property type="entry name" value="NAC TRANSCRIPTION FACTOR 56"/>
    <property type="match status" value="1"/>
</dbReference>
<evidence type="ECO:0000259" key="5">
    <source>
        <dbReference type="PROSITE" id="PS51005"/>
    </source>
</evidence>
<keyword evidence="1" id="KW-0805">Transcription regulation</keyword>